<sequence length="124" mass="13558">MAPLPVVTYKTETKGYAYVQFESPESANVAKERLDGKLFNYHKVAVSLLCNNSIEHFKSHKERKAEGNCHTSFHLQPAPAQAPDVMEKPAPAKVPAVQEKPAQVPAVEKKNSSSSSYGKETSSS</sequence>
<dbReference type="InterPro" id="IPR012677">
    <property type="entry name" value="Nucleotide-bd_a/b_plait_sf"/>
</dbReference>
<reference evidence="3" key="1">
    <citation type="submission" date="2020-08" db="EMBL/GenBank/DDBJ databases">
        <title>Chromosome-level assembly of Southern catfish (Silurus meridionalis) provides insights into visual adaptation to the nocturnal and benthic lifestyles.</title>
        <authorList>
            <person name="Zhang Y."/>
            <person name="Wang D."/>
            <person name="Peng Z."/>
        </authorList>
    </citation>
    <scope>NUCLEOTIDE SEQUENCE</scope>
    <source>
        <strain evidence="3">SWU-2019-XX</strain>
        <tissue evidence="3">Muscle</tissue>
    </source>
</reference>
<dbReference type="SUPFAM" id="SSF54928">
    <property type="entry name" value="RNA-binding domain, RBD"/>
    <property type="match status" value="1"/>
</dbReference>
<proteinExistence type="predicted"/>
<keyword evidence="4" id="KW-1185">Reference proteome</keyword>
<dbReference type="EMBL" id="JABFDY010000008">
    <property type="protein sequence ID" value="KAF7704877.1"/>
    <property type="molecule type" value="Genomic_DNA"/>
</dbReference>
<feature type="compositionally biased region" description="Low complexity" evidence="1">
    <location>
        <begin position="112"/>
        <end position="124"/>
    </location>
</feature>
<dbReference type="Gene3D" id="3.30.70.330">
    <property type="match status" value="1"/>
</dbReference>
<accession>A0A8T0BGB3</accession>
<name>A0A8T0BGB3_SILME</name>
<dbReference type="Proteomes" id="UP000606274">
    <property type="component" value="Unassembled WGS sequence"/>
</dbReference>
<evidence type="ECO:0000259" key="2">
    <source>
        <dbReference type="Pfam" id="PF00076"/>
    </source>
</evidence>
<dbReference type="InterPro" id="IPR035979">
    <property type="entry name" value="RBD_domain_sf"/>
</dbReference>
<dbReference type="Pfam" id="PF00076">
    <property type="entry name" value="RRM_1"/>
    <property type="match status" value="1"/>
</dbReference>
<feature type="region of interest" description="Disordered" evidence="1">
    <location>
        <begin position="74"/>
        <end position="124"/>
    </location>
</feature>
<dbReference type="AlphaFoldDB" id="A0A8T0BGB3"/>
<dbReference type="InterPro" id="IPR000504">
    <property type="entry name" value="RRM_dom"/>
</dbReference>
<protein>
    <recommendedName>
        <fullName evidence="2">RRM domain-containing protein</fullName>
    </recommendedName>
</protein>
<organism evidence="3 4">
    <name type="scientific">Silurus meridionalis</name>
    <name type="common">Southern catfish</name>
    <name type="synonym">Silurus soldatovi meridionalis</name>
    <dbReference type="NCBI Taxonomy" id="175797"/>
    <lineage>
        <taxon>Eukaryota</taxon>
        <taxon>Metazoa</taxon>
        <taxon>Chordata</taxon>
        <taxon>Craniata</taxon>
        <taxon>Vertebrata</taxon>
        <taxon>Euteleostomi</taxon>
        <taxon>Actinopterygii</taxon>
        <taxon>Neopterygii</taxon>
        <taxon>Teleostei</taxon>
        <taxon>Ostariophysi</taxon>
        <taxon>Siluriformes</taxon>
        <taxon>Siluridae</taxon>
        <taxon>Silurus</taxon>
    </lineage>
</organism>
<evidence type="ECO:0000313" key="4">
    <source>
        <dbReference type="Proteomes" id="UP000606274"/>
    </source>
</evidence>
<comment type="caution">
    <text evidence="3">The sequence shown here is derived from an EMBL/GenBank/DDBJ whole genome shotgun (WGS) entry which is preliminary data.</text>
</comment>
<evidence type="ECO:0000256" key="1">
    <source>
        <dbReference type="SAM" id="MobiDB-lite"/>
    </source>
</evidence>
<gene>
    <name evidence="3" type="ORF">HF521_021949</name>
</gene>
<evidence type="ECO:0000313" key="3">
    <source>
        <dbReference type="EMBL" id="KAF7704877.1"/>
    </source>
</evidence>
<dbReference type="GO" id="GO:0003723">
    <property type="term" value="F:RNA binding"/>
    <property type="evidence" value="ECO:0007669"/>
    <property type="project" value="InterPro"/>
</dbReference>
<feature type="domain" description="RRM" evidence="2">
    <location>
        <begin position="10"/>
        <end position="43"/>
    </location>
</feature>